<dbReference type="Proteomes" id="UP001348817">
    <property type="component" value="Plasmid pFA5"/>
</dbReference>
<name>A0AAU9DHS4_9BACT</name>
<dbReference type="KEGG" id="fax:FUAX_50730"/>
<evidence type="ECO:0000313" key="2">
    <source>
        <dbReference type="Proteomes" id="UP001348817"/>
    </source>
</evidence>
<keyword evidence="2" id="KW-1185">Reference proteome</keyword>
<evidence type="ECO:0000313" key="1">
    <source>
        <dbReference type="EMBL" id="BDD12641.1"/>
    </source>
</evidence>
<reference evidence="1 2" key="1">
    <citation type="submission" date="2021-12" db="EMBL/GenBank/DDBJ databases">
        <title>Genome sequencing of bacteria with rrn-lacking chromosome and rrn-plasmid.</title>
        <authorList>
            <person name="Anda M."/>
            <person name="Iwasaki W."/>
        </authorList>
    </citation>
    <scope>NUCLEOTIDE SEQUENCE [LARGE SCALE GENOMIC DNA]</scope>
    <source>
        <strain evidence="1 2">DSM 100852</strain>
        <plasmid evidence="1 2">pFA5</plasmid>
    </source>
</reference>
<gene>
    <name evidence="1" type="ORF">FUAX_50730</name>
</gene>
<keyword evidence="1" id="KW-0614">Plasmid</keyword>
<protein>
    <submittedName>
        <fullName evidence="1">Uncharacterized protein</fullName>
    </submittedName>
</protein>
<dbReference type="AlphaFoldDB" id="A0AAU9DHS4"/>
<proteinExistence type="predicted"/>
<dbReference type="EMBL" id="AP025319">
    <property type="protein sequence ID" value="BDD12641.1"/>
    <property type="molecule type" value="Genomic_DNA"/>
</dbReference>
<organism evidence="1 2">
    <name type="scientific">Fulvitalea axinellae</name>
    <dbReference type="NCBI Taxonomy" id="1182444"/>
    <lineage>
        <taxon>Bacteria</taxon>
        <taxon>Pseudomonadati</taxon>
        <taxon>Bacteroidota</taxon>
        <taxon>Cytophagia</taxon>
        <taxon>Cytophagales</taxon>
        <taxon>Persicobacteraceae</taxon>
        <taxon>Fulvitalea</taxon>
    </lineage>
</organism>
<geneLocation type="plasmid" evidence="1 2">
    <name>pFA5</name>
</geneLocation>
<accession>A0AAU9DHS4</accession>
<sequence length="78" mass="8638">MFCGHSLISLYFIPNYLQSFSPVDCVFHSTPTLTELAPSLTCFCDLEALHFGISAGKYSSPWSWYSNVPPVIGTFPTV</sequence>